<dbReference type="Gene3D" id="2.50.20.10">
    <property type="entry name" value="Lipoprotein localisation LolA/LolB/LppX"/>
    <property type="match status" value="1"/>
</dbReference>
<dbReference type="InterPro" id="IPR029046">
    <property type="entry name" value="LolA/LolB/LppX"/>
</dbReference>
<organism evidence="14 15">
    <name type="scientific">Comamonas jiangduensis</name>
    <dbReference type="NCBI Taxonomy" id="1194168"/>
    <lineage>
        <taxon>Bacteria</taxon>
        <taxon>Pseudomonadati</taxon>
        <taxon>Pseudomonadota</taxon>
        <taxon>Betaproteobacteria</taxon>
        <taxon>Burkholderiales</taxon>
        <taxon>Comamonadaceae</taxon>
        <taxon>Comamonas</taxon>
    </lineage>
</organism>
<dbReference type="PROSITE" id="PS51257">
    <property type="entry name" value="PROKAR_LIPOPROTEIN"/>
    <property type="match status" value="1"/>
</dbReference>
<keyword evidence="15" id="KW-1185">Reference proteome</keyword>
<evidence type="ECO:0000256" key="10">
    <source>
        <dbReference type="ARBA" id="ARBA00023186"/>
    </source>
</evidence>
<comment type="subcellular location">
    <subcellularLocation>
        <location evidence="1">Cell outer membrane</location>
        <topology evidence="1">Lipid-anchor</topology>
    </subcellularLocation>
</comment>
<evidence type="ECO:0000256" key="3">
    <source>
        <dbReference type="ARBA" id="ARBA00011245"/>
    </source>
</evidence>
<dbReference type="RefSeq" id="WP_370890079.1">
    <property type="nucleotide sequence ID" value="NZ_JBGJLR010000001.1"/>
</dbReference>
<proteinExistence type="inferred from homology"/>
<name>A0ABV4IAZ2_9BURK</name>
<dbReference type="EMBL" id="JBGJLR010000001">
    <property type="protein sequence ID" value="MEZ2737965.1"/>
    <property type="molecule type" value="Genomic_DNA"/>
</dbReference>
<evidence type="ECO:0000256" key="11">
    <source>
        <dbReference type="ARBA" id="ARBA00023237"/>
    </source>
</evidence>
<gene>
    <name evidence="14" type="ORF">ACBP88_00595</name>
</gene>
<dbReference type="Pfam" id="PF03550">
    <property type="entry name" value="LolB"/>
    <property type="match status" value="1"/>
</dbReference>
<dbReference type="InterPro" id="IPR004565">
    <property type="entry name" value="OM_lipoprot_LolB"/>
</dbReference>
<protein>
    <recommendedName>
        <fullName evidence="4">Outer-membrane lipoprotein LolB</fullName>
    </recommendedName>
</protein>
<evidence type="ECO:0000256" key="4">
    <source>
        <dbReference type="ARBA" id="ARBA00016202"/>
    </source>
</evidence>
<keyword evidence="11" id="KW-0998">Cell outer membrane</keyword>
<evidence type="ECO:0000256" key="8">
    <source>
        <dbReference type="ARBA" id="ARBA00023136"/>
    </source>
</evidence>
<feature type="signal peptide" evidence="13">
    <location>
        <begin position="1"/>
        <end position="25"/>
    </location>
</feature>
<comment type="subunit">
    <text evidence="3">Monomer.</text>
</comment>
<evidence type="ECO:0000313" key="14">
    <source>
        <dbReference type="EMBL" id="MEZ2737965.1"/>
    </source>
</evidence>
<keyword evidence="8" id="KW-0472">Membrane</keyword>
<keyword evidence="9" id="KW-0564">Palmitate</keyword>
<dbReference type="Proteomes" id="UP001567350">
    <property type="component" value="Unassembled WGS sequence"/>
</dbReference>
<evidence type="ECO:0000313" key="15">
    <source>
        <dbReference type="Proteomes" id="UP001567350"/>
    </source>
</evidence>
<evidence type="ECO:0000256" key="9">
    <source>
        <dbReference type="ARBA" id="ARBA00023139"/>
    </source>
</evidence>
<accession>A0ABV4IAZ2</accession>
<keyword evidence="5" id="KW-0813">Transport</keyword>
<sequence>MVKARKHFPAQGLMALAMASAAALSGCSAPPALKTSQAQIAHSWSGRLGLQVNDPLVQEQSFSASFHLQGTPEQGRLDIFNPLGSQIAQLQWQPGLATLQQGDRITPSDSLHALLRQSLGTALPLEALFGWLQGLAVTADGWQVDLSRHAEGRITAQRITPLPQATLRVVLQRPE</sequence>
<reference evidence="14 15" key="1">
    <citation type="submission" date="2024-08" db="EMBL/GenBank/DDBJ databases">
        <authorList>
            <person name="Feng Z."/>
            <person name="Ronholm J."/>
        </authorList>
    </citation>
    <scope>NUCLEOTIDE SEQUENCE [LARGE SCALE GENOMIC DNA]</scope>
    <source>
        <strain evidence="14 15">4-AB0-8</strain>
    </source>
</reference>
<evidence type="ECO:0000256" key="6">
    <source>
        <dbReference type="ARBA" id="ARBA00022729"/>
    </source>
</evidence>
<evidence type="ECO:0000256" key="7">
    <source>
        <dbReference type="ARBA" id="ARBA00022927"/>
    </source>
</evidence>
<comment type="caution">
    <text evidence="14">The sequence shown here is derived from an EMBL/GenBank/DDBJ whole genome shotgun (WGS) entry which is preliminary data.</text>
</comment>
<keyword evidence="12 14" id="KW-0449">Lipoprotein</keyword>
<keyword evidence="10" id="KW-0143">Chaperone</keyword>
<evidence type="ECO:0000256" key="2">
    <source>
        <dbReference type="ARBA" id="ARBA00009696"/>
    </source>
</evidence>
<keyword evidence="7" id="KW-0653">Protein transport</keyword>
<dbReference type="SUPFAM" id="SSF89392">
    <property type="entry name" value="Prokaryotic lipoproteins and lipoprotein localization factors"/>
    <property type="match status" value="1"/>
</dbReference>
<keyword evidence="6 13" id="KW-0732">Signal</keyword>
<evidence type="ECO:0000256" key="13">
    <source>
        <dbReference type="SAM" id="SignalP"/>
    </source>
</evidence>
<evidence type="ECO:0000256" key="12">
    <source>
        <dbReference type="ARBA" id="ARBA00023288"/>
    </source>
</evidence>
<comment type="similarity">
    <text evidence="2">Belongs to the LolB family.</text>
</comment>
<evidence type="ECO:0000256" key="5">
    <source>
        <dbReference type="ARBA" id="ARBA00022448"/>
    </source>
</evidence>
<evidence type="ECO:0000256" key="1">
    <source>
        <dbReference type="ARBA" id="ARBA00004459"/>
    </source>
</evidence>
<feature type="chain" id="PRO_5046240000" description="Outer-membrane lipoprotein LolB" evidence="13">
    <location>
        <begin position="26"/>
        <end position="175"/>
    </location>
</feature>